<organism evidence="2 3">
    <name type="scientific">Macrostomum lignano</name>
    <dbReference type="NCBI Taxonomy" id="282301"/>
    <lineage>
        <taxon>Eukaryota</taxon>
        <taxon>Metazoa</taxon>
        <taxon>Spiralia</taxon>
        <taxon>Lophotrochozoa</taxon>
        <taxon>Platyhelminthes</taxon>
        <taxon>Rhabditophora</taxon>
        <taxon>Macrostomorpha</taxon>
        <taxon>Macrostomida</taxon>
        <taxon>Macrostomidae</taxon>
        <taxon>Macrostomum</taxon>
    </lineage>
</organism>
<accession>A0A1I8JME4</accession>
<protein>
    <submittedName>
        <fullName evidence="3">Uncharacterized protein</fullName>
    </submittedName>
</protein>
<reference evidence="3" key="1">
    <citation type="submission" date="2016-11" db="UniProtKB">
        <authorList>
            <consortium name="WormBaseParasite"/>
        </authorList>
    </citation>
    <scope>IDENTIFICATION</scope>
</reference>
<evidence type="ECO:0000313" key="2">
    <source>
        <dbReference type="Proteomes" id="UP000095280"/>
    </source>
</evidence>
<sequence>MYVKAVFHRLQARPAQPAREHRSAAHRRRGEAPGRGLLPGQALRLRLQRQAADPVPGKGKEKSAGSRIWAG</sequence>
<feature type="compositionally biased region" description="Low complexity" evidence="1">
    <location>
        <begin position="34"/>
        <end position="52"/>
    </location>
</feature>
<dbReference type="AlphaFoldDB" id="A0A1I8JME4"/>
<evidence type="ECO:0000313" key="3">
    <source>
        <dbReference type="WBParaSite" id="snap_masked-unitig_25194-processed-gene-0.0-mRNA-1"/>
    </source>
</evidence>
<feature type="region of interest" description="Disordered" evidence="1">
    <location>
        <begin position="8"/>
        <end position="71"/>
    </location>
</feature>
<name>A0A1I8JME4_9PLAT</name>
<dbReference type="Proteomes" id="UP000095280">
    <property type="component" value="Unplaced"/>
</dbReference>
<evidence type="ECO:0000256" key="1">
    <source>
        <dbReference type="SAM" id="MobiDB-lite"/>
    </source>
</evidence>
<keyword evidence="2" id="KW-1185">Reference proteome</keyword>
<dbReference type="WBParaSite" id="snap_masked-unitig_25194-processed-gene-0.0-mRNA-1">
    <property type="protein sequence ID" value="snap_masked-unitig_25194-processed-gene-0.0-mRNA-1"/>
    <property type="gene ID" value="snap_masked-unitig_25194-processed-gene-0.0"/>
</dbReference>
<proteinExistence type="predicted"/>